<sequence>MKHLPLAKLSLPLCLLLCLFKVTAQAQPSAGLEAKFSCSVVRQEDGDGERLTYADQALIQIEGTQIKSLQWESSLFRSSHGYECSIDSSDEPLAEVTEKGWRISLTDAAAARQRRGYDTARSSQCSIRLERDGEQLRIKPSCPSLCGSRNNFSALTVNLQTGICHYDE</sequence>
<evidence type="ECO:0000313" key="3">
    <source>
        <dbReference type="Proteomes" id="UP000274350"/>
    </source>
</evidence>
<reference evidence="2 3" key="1">
    <citation type="journal article" date="2019" name="Int. J. Syst. Evol. Microbiol.">
        <title>Undibacterium piscinae sp. nov., isolated from Korean shiner intestine.</title>
        <authorList>
            <person name="Lee S.Y."/>
            <person name="Kang W."/>
            <person name="Kim P.S."/>
            <person name="Kim H.S."/>
            <person name="Sung H."/>
            <person name="Shin N.R."/>
            <person name="Whon T.W."/>
            <person name="Yun J.H."/>
            <person name="Lee J.Y."/>
            <person name="Lee J.Y."/>
            <person name="Jung M.J."/>
            <person name="Jeong Y.S."/>
            <person name="Tak E.J."/>
            <person name="Han J.E."/>
            <person name="Hyun D.W."/>
            <person name="Kang M.S."/>
            <person name="Lee K.E."/>
            <person name="Lee B.H."/>
            <person name="Bae J.W."/>
        </authorList>
    </citation>
    <scope>NUCLEOTIDE SEQUENCE [LARGE SCALE GENOMIC DNA]</scope>
    <source>
        <strain evidence="2 3">S11R28</strain>
    </source>
</reference>
<evidence type="ECO:0000256" key="1">
    <source>
        <dbReference type="SAM" id="SignalP"/>
    </source>
</evidence>
<dbReference type="OrthoDB" id="8773432at2"/>
<protein>
    <submittedName>
        <fullName evidence="2">Uncharacterized protein</fullName>
    </submittedName>
</protein>
<organism evidence="2 3">
    <name type="scientific">Undibacterium piscinae</name>
    <dbReference type="NCBI Taxonomy" id="2495591"/>
    <lineage>
        <taxon>Bacteria</taxon>
        <taxon>Pseudomonadati</taxon>
        <taxon>Pseudomonadota</taxon>
        <taxon>Betaproteobacteria</taxon>
        <taxon>Burkholderiales</taxon>
        <taxon>Oxalobacteraceae</taxon>
        <taxon>Undibacterium</taxon>
    </lineage>
</organism>
<proteinExistence type="predicted"/>
<name>A0A6M4A488_9BURK</name>
<dbReference type="AlphaFoldDB" id="A0A6M4A488"/>
<keyword evidence="3" id="KW-1185">Reference proteome</keyword>
<gene>
    <name evidence="2" type="ORF">EJG51_010090</name>
</gene>
<keyword evidence="1" id="KW-0732">Signal</keyword>
<accession>A0A6M4A488</accession>
<feature type="chain" id="PRO_5027064268" evidence="1">
    <location>
        <begin position="27"/>
        <end position="168"/>
    </location>
</feature>
<dbReference type="KEGG" id="upi:EJG51_010090"/>
<feature type="signal peptide" evidence="1">
    <location>
        <begin position="1"/>
        <end position="26"/>
    </location>
</feature>
<dbReference type="Proteomes" id="UP000274350">
    <property type="component" value="Chromosome"/>
</dbReference>
<dbReference type="EMBL" id="CP051152">
    <property type="protein sequence ID" value="QJQ06146.1"/>
    <property type="molecule type" value="Genomic_DNA"/>
</dbReference>
<evidence type="ECO:0000313" key="2">
    <source>
        <dbReference type="EMBL" id="QJQ06146.1"/>
    </source>
</evidence>